<evidence type="ECO:0000313" key="5">
    <source>
        <dbReference type="Proteomes" id="UP000494165"/>
    </source>
</evidence>
<dbReference type="PROSITE" id="PS00194">
    <property type="entry name" value="THIOREDOXIN_1"/>
    <property type="match status" value="1"/>
</dbReference>
<dbReference type="GO" id="GO:0005783">
    <property type="term" value="C:endoplasmic reticulum"/>
    <property type="evidence" value="ECO:0007669"/>
    <property type="project" value="TreeGrafter"/>
</dbReference>
<name>A0A8S1D555_9INSE</name>
<evidence type="ECO:0000256" key="1">
    <source>
        <dbReference type="ARBA" id="ARBA00022729"/>
    </source>
</evidence>
<keyword evidence="1 2" id="KW-0732">Signal</keyword>
<dbReference type="AlphaFoldDB" id="A0A8S1D555"/>
<dbReference type="Gene3D" id="3.40.30.10">
    <property type="entry name" value="Glutaredoxin"/>
    <property type="match status" value="1"/>
</dbReference>
<dbReference type="OrthoDB" id="262308at2759"/>
<dbReference type="SUPFAM" id="SSF52833">
    <property type="entry name" value="Thioredoxin-like"/>
    <property type="match status" value="1"/>
</dbReference>
<dbReference type="InterPro" id="IPR036249">
    <property type="entry name" value="Thioredoxin-like_sf"/>
</dbReference>
<dbReference type="EMBL" id="CADEPI010000130">
    <property type="protein sequence ID" value="CAB3376637.1"/>
    <property type="molecule type" value="Genomic_DNA"/>
</dbReference>
<dbReference type="Pfam" id="PF13899">
    <property type="entry name" value="Thioredoxin_7"/>
    <property type="match status" value="1"/>
</dbReference>
<protein>
    <recommendedName>
        <fullName evidence="3">Thioredoxin domain-containing protein</fullName>
    </recommendedName>
</protein>
<gene>
    <name evidence="4" type="ORF">CLODIP_2_CD02451</name>
</gene>
<comment type="caution">
    <text evidence="4">The sequence shown here is derived from an EMBL/GenBank/DDBJ whole genome shotgun (WGS) entry which is preliminary data.</text>
</comment>
<dbReference type="InterPro" id="IPR013766">
    <property type="entry name" value="Thioredoxin_domain"/>
</dbReference>
<feature type="domain" description="Thioredoxin" evidence="3">
    <location>
        <begin position="14"/>
        <end position="156"/>
    </location>
</feature>
<reference evidence="4 5" key="1">
    <citation type="submission" date="2020-04" db="EMBL/GenBank/DDBJ databases">
        <authorList>
            <person name="Alioto T."/>
            <person name="Alioto T."/>
            <person name="Gomez Garrido J."/>
        </authorList>
    </citation>
    <scope>NUCLEOTIDE SEQUENCE [LARGE SCALE GENOMIC DNA]</scope>
</reference>
<dbReference type="PANTHER" id="PTHR15337:SF11">
    <property type="entry name" value="THIOREDOXIN DOMAIN-CONTAINING PROTEIN"/>
    <property type="match status" value="1"/>
</dbReference>
<proteinExistence type="predicted"/>
<dbReference type="InterPro" id="IPR051099">
    <property type="entry name" value="AGR/TXD"/>
</dbReference>
<dbReference type="PROSITE" id="PS51352">
    <property type="entry name" value="THIOREDOXIN_2"/>
    <property type="match status" value="1"/>
</dbReference>
<evidence type="ECO:0000256" key="2">
    <source>
        <dbReference type="SAM" id="SignalP"/>
    </source>
</evidence>
<evidence type="ECO:0000313" key="4">
    <source>
        <dbReference type="EMBL" id="CAB3376637.1"/>
    </source>
</evidence>
<dbReference type="Proteomes" id="UP000494165">
    <property type="component" value="Unassembled WGS sequence"/>
</dbReference>
<feature type="signal peptide" evidence="2">
    <location>
        <begin position="1"/>
        <end position="23"/>
    </location>
</feature>
<organism evidence="4 5">
    <name type="scientific">Cloeon dipterum</name>
    <dbReference type="NCBI Taxonomy" id="197152"/>
    <lineage>
        <taxon>Eukaryota</taxon>
        <taxon>Metazoa</taxon>
        <taxon>Ecdysozoa</taxon>
        <taxon>Arthropoda</taxon>
        <taxon>Hexapoda</taxon>
        <taxon>Insecta</taxon>
        <taxon>Pterygota</taxon>
        <taxon>Palaeoptera</taxon>
        <taxon>Ephemeroptera</taxon>
        <taxon>Pisciforma</taxon>
        <taxon>Baetidae</taxon>
        <taxon>Cloeon</taxon>
    </lineage>
</organism>
<sequence length="164" mass="17701">MLRTPALSATLVLLALLAVFAAAKVDDAGFGSKYSWHSLDDGLLAARDSGKPAMVLIHKSWCGACKALKPQFAASSAIEKLSQQFVMIIAGDDDEPADQKFAEDGKYVPRIYFLDSKGAVIEGIKNEQGNPNYKHFYPTPDGIVASMSKALKAKRARPASQEEL</sequence>
<keyword evidence="5" id="KW-1185">Reference proteome</keyword>
<accession>A0A8S1D555</accession>
<dbReference type="PANTHER" id="PTHR15337">
    <property type="entry name" value="ANTERIOR GRADIENT PROTEIN-RELATED"/>
    <property type="match status" value="1"/>
</dbReference>
<feature type="chain" id="PRO_5035935730" description="Thioredoxin domain-containing protein" evidence="2">
    <location>
        <begin position="24"/>
        <end position="164"/>
    </location>
</feature>
<evidence type="ECO:0000259" key="3">
    <source>
        <dbReference type="PROSITE" id="PS51352"/>
    </source>
</evidence>
<dbReference type="InterPro" id="IPR017937">
    <property type="entry name" value="Thioredoxin_CS"/>
</dbReference>